<organism evidence="2 3">
    <name type="scientific">BD1-7 clade bacterium</name>
    <dbReference type="NCBI Taxonomy" id="2029982"/>
    <lineage>
        <taxon>Bacteria</taxon>
        <taxon>Pseudomonadati</taxon>
        <taxon>Pseudomonadota</taxon>
        <taxon>Gammaproteobacteria</taxon>
        <taxon>Cellvibrionales</taxon>
        <taxon>Spongiibacteraceae</taxon>
        <taxon>BD1-7 clade</taxon>
    </lineage>
</organism>
<dbReference type="EMBL" id="CACSIO010000060">
    <property type="protein sequence ID" value="CAA0124449.1"/>
    <property type="molecule type" value="Genomic_DNA"/>
</dbReference>
<feature type="transmembrane region" description="Helical" evidence="1">
    <location>
        <begin position="148"/>
        <end position="168"/>
    </location>
</feature>
<evidence type="ECO:0008006" key="4">
    <source>
        <dbReference type="Google" id="ProtNLM"/>
    </source>
</evidence>
<feature type="transmembrane region" description="Helical" evidence="1">
    <location>
        <begin position="326"/>
        <end position="343"/>
    </location>
</feature>
<proteinExistence type="predicted"/>
<keyword evidence="1" id="KW-1133">Transmembrane helix</keyword>
<dbReference type="Proteomes" id="UP000441399">
    <property type="component" value="Unassembled WGS sequence"/>
</dbReference>
<feature type="transmembrane region" description="Helical" evidence="1">
    <location>
        <begin position="261"/>
        <end position="281"/>
    </location>
</feature>
<feature type="transmembrane region" description="Helical" evidence="1">
    <location>
        <begin position="25"/>
        <end position="45"/>
    </location>
</feature>
<keyword evidence="1" id="KW-0812">Transmembrane</keyword>
<protein>
    <recommendedName>
        <fullName evidence="4">Polysaccharide biosynthesis protein C-terminal domain-containing protein</fullName>
    </recommendedName>
</protein>
<keyword evidence="1" id="KW-0472">Membrane</keyword>
<evidence type="ECO:0000256" key="1">
    <source>
        <dbReference type="SAM" id="Phobius"/>
    </source>
</evidence>
<sequence length="386" mass="44533">MVASAASYFLASIFSKKYMSEEDFYYWNVFVTLMSVSYSFCFLGAEQLFLRFGHREGNQYSLSKDTVRVLLISNAIYCVLITLITYFFVFEIEEYWYTASLTLMAGVFVFTYNYFRILGKFFLSQLSNNMWKLILLIALVFLHEYGALVSSFVALSASTVFCLVLLYYHRSLLVVLSEKQPGDWIKLWFGFGLSLLCLMLLNNLDRFLVETTVSKSSFSSYTYLYTLLILPFSIVSSYVGFKEIVRLKKEYSRRKFYSKTLIIVLLVALLFSAWYLALYFASPFLELELEGAYFIPCLILVCVKCGYSMFSSLFGLKASASQMLRANISTLIAMSSAFIMPFYFQVTFVNVICLFAGFWILRLIAFWHAVQRIEEYSSSQAVFKAG</sequence>
<feature type="transmembrane region" description="Helical" evidence="1">
    <location>
        <begin position="66"/>
        <end position="89"/>
    </location>
</feature>
<keyword evidence="3" id="KW-1185">Reference proteome</keyword>
<feature type="transmembrane region" description="Helical" evidence="1">
    <location>
        <begin position="184"/>
        <end position="201"/>
    </location>
</feature>
<accession>A0A5S9QX76</accession>
<gene>
    <name evidence="2" type="ORF">OPDIPICF_03114</name>
</gene>
<name>A0A5S9QX76_9GAMM</name>
<reference evidence="2 3" key="1">
    <citation type="submission" date="2019-11" db="EMBL/GenBank/DDBJ databases">
        <authorList>
            <person name="Holert J."/>
        </authorList>
    </citation>
    <scope>NUCLEOTIDE SEQUENCE [LARGE SCALE GENOMIC DNA]</scope>
    <source>
        <strain evidence="2">SB11_3</strain>
    </source>
</reference>
<evidence type="ECO:0000313" key="2">
    <source>
        <dbReference type="EMBL" id="CAA0124449.1"/>
    </source>
</evidence>
<feature type="transmembrane region" description="Helical" evidence="1">
    <location>
        <begin position="293"/>
        <end position="314"/>
    </location>
</feature>
<feature type="transmembrane region" description="Helical" evidence="1">
    <location>
        <begin position="349"/>
        <end position="370"/>
    </location>
</feature>
<evidence type="ECO:0000313" key="3">
    <source>
        <dbReference type="Proteomes" id="UP000441399"/>
    </source>
</evidence>
<feature type="transmembrane region" description="Helical" evidence="1">
    <location>
        <begin position="95"/>
        <end position="115"/>
    </location>
</feature>
<feature type="transmembrane region" description="Helical" evidence="1">
    <location>
        <begin position="122"/>
        <end position="142"/>
    </location>
</feature>
<dbReference type="AlphaFoldDB" id="A0A5S9QX76"/>
<feature type="transmembrane region" description="Helical" evidence="1">
    <location>
        <begin position="221"/>
        <end position="241"/>
    </location>
</feature>